<dbReference type="Proteomes" id="UP001369086">
    <property type="component" value="Unassembled WGS sequence"/>
</dbReference>
<dbReference type="Gene3D" id="2.10.70.10">
    <property type="entry name" value="Complement Module, domain 1"/>
    <property type="match status" value="1"/>
</dbReference>
<dbReference type="InterPro" id="IPR049883">
    <property type="entry name" value="NOTCH1_EGF-like"/>
</dbReference>
<evidence type="ECO:0000256" key="29">
    <source>
        <dbReference type="ARBA" id="ARBA00049000"/>
    </source>
</evidence>
<protein>
    <recommendedName>
        <fullName evidence="8">Thyroid peroxidase</fullName>
        <ecNumber evidence="7">1.11.1.8</ecNumber>
    </recommendedName>
</protein>
<dbReference type="Gene3D" id="1.10.640.10">
    <property type="entry name" value="Haem peroxidase domain superfamily, animal type"/>
    <property type="match status" value="1"/>
</dbReference>
<evidence type="ECO:0000256" key="25">
    <source>
        <dbReference type="ARBA" id="ARBA00048137"/>
    </source>
</evidence>
<keyword evidence="12" id="KW-0349">Heme</keyword>
<dbReference type="InterPro" id="IPR019791">
    <property type="entry name" value="Haem_peroxidase_animal"/>
</dbReference>
<feature type="domain" description="EGF-like" evidence="33">
    <location>
        <begin position="738"/>
        <end position="781"/>
    </location>
</feature>
<evidence type="ECO:0000259" key="33">
    <source>
        <dbReference type="PROSITE" id="PS50026"/>
    </source>
</evidence>
<comment type="caution">
    <text evidence="30">Lacks conserved residue(s) required for the propagation of feature annotation.</text>
</comment>
<comment type="similarity">
    <text evidence="5">Belongs to the prostaglandin G/H synthase family.</text>
</comment>
<gene>
    <name evidence="35" type="ORF">HHUSO_G7949</name>
</gene>
<dbReference type="PROSITE" id="PS50923">
    <property type="entry name" value="SUSHI"/>
    <property type="match status" value="1"/>
</dbReference>
<dbReference type="GO" id="GO:0004601">
    <property type="term" value="F:peroxidase activity"/>
    <property type="evidence" value="ECO:0007669"/>
    <property type="project" value="UniProtKB-KW"/>
</dbReference>
<dbReference type="PRINTS" id="PR00457">
    <property type="entry name" value="ANPEROXIDASE"/>
</dbReference>
<comment type="catalytic activity">
    <reaction evidence="29">
        <text>[thyroglobulin]-3-iodo-L-tyrosine + iodide + H2O2 + H(+) = [thyroglobulin]-3,5-diiodo-L-tyrosine + 2 H2O</text>
        <dbReference type="Rhea" id="RHEA:48960"/>
        <dbReference type="Rhea" id="RHEA-COMP:12275"/>
        <dbReference type="Rhea" id="RHEA-COMP:12276"/>
        <dbReference type="ChEBI" id="CHEBI:15377"/>
        <dbReference type="ChEBI" id="CHEBI:15378"/>
        <dbReference type="ChEBI" id="CHEBI:16240"/>
        <dbReference type="ChEBI" id="CHEBI:16382"/>
        <dbReference type="ChEBI" id="CHEBI:90870"/>
        <dbReference type="ChEBI" id="CHEBI:90871"/>
        <dbReference type="EC" id="1.11.1.8"/>
    </reaction>
</comment>
<dbReference type="InterPro" id="IPR018097">
    <property type="entry name" value="EGF_Ca-bd_CS"/>
</dbReference>
<evidence type="ECO:0000256" key="3">
    <source>
        <dbReference type="ARBA" id="ARBA00004479"/>
    </source>
</evidence>
<keyword evidence="20" id="KW-0408">Iron</keyword>
<dbReference type="PANTHER" id="PTHR11475:SF60">
    <property type="entry name" value="THYROID PEROXIDASE"/>
    <property type="match status" value="1"/>
</dbReference>
<evidence type="ECO:0000256" key="2">
    <source>
        <dbReference type="ARBA" id="ARBA00003834"/>
    </source>
</evidence>
<dbReference type="InterPro" id="IPR000742">
    <property type="entry name" value="EGF"/>
</dbReference>
<evidence type="ECO:0000256" key="28">
    <source>
        <dbReference type="ARBA" id="ARBA00048771"/>
    </source>
</evidence>
<keyword evidence="10 30" id="KW-0245">EGF-like domain</keyword>
<dbReference type="Pfam" id="PF00084">
    <property type="entry name" value="Sushi"/>
    <property type="match status" value="1"/>
</dbReference>
<keyword evidence="22" id="KW-1015">Disulfide bond</keyword>
<evidence type="ECO:0000256" key="30">
    <source>
        <dbReference type="PROSITE-ProRule" id="PRU00076"/>
    </source>
</evidence>
<comment type="function">
    <text evidence="2">Iodination and coupling of the hormonogenic tyrosines in thyroglobulin to yield the thyroid hormones T(3) and T(4).</text>
</comment>
<dbReference type="InterPro" id="IPR001881">
    <property type="entry name" value="EGF-like_Ca-bd_dom"/>
</dbReference>
<comment type="subunit">
    <text evidence="6">Interacts with DUOX1, DUOX2 and CYBA.</text>
</comment>
<dbReference type="CDD" id="cd09825">
    <property type="entry name" value="thyroid_peroxidase"/>
    <property type="match status" value="1"/>
</dbReference>
<comment type="pathway">
    <text evidence="4">Hormone biosynthesis; thyroid hormone biosynthesis.</text>
</comment>
<keyword evidence="13 31" id="KW-0768">Sushi</keyword>
<comment type="catalytic activity">
    <reaction evidence="26">
        <text>[thyroglobulin]-3-iodo-L-tyrosine + [thyroglobulin]-3,5-diiodo-L-tyrosine + H2O2 = [thyroglobulin]-3,3',5-triiodo-L-thyronine + [thyroglobulin]-dehydroalanine + 2 H2O</text>
        <dbReference type="Rhea" id="RHEA:48968"/>
        <dbReference type="Rhea" id="RHEA-COMP:12275"/>
        <dbReference type="Rhea" id="RHEA-COMP:12276"/>
        <dbReference type="Rhea" id="RHEA-COMP:12278"/>
        <dbReference type="Rhea" id="RHEA-COMP:12279"/>
        <dbReference type="ChEBI" id="CHEBI:15377"/>
        <dbReference type="ChEBI" id="CHEBI:16240"/>
        <dbReference type="ChEBI" id="CHEBI:90870"/>
        <dbReference type="ChEBI" id="CHEBI:90871"/>
        <dbReference type="ChEBI" id="CHEBI:90873"/>
        <dbReference type="ChEBI" id="CHEBI:90874"/>
        <dbReference type="EC" id="1.11.1.8"/>
    </reaction>
</comment>
<keyword evidence="19" id="KW-0560">Oxidoreductase</keyword>
<dbReference type="PANTHER" id="PTHR11475">
    <property type="entry name" value="OXIDASE/PEROXIDASE"/>
    <property type="match status" value="1"/>
</dbReference>
<evidence type="ECO:0000256" key="5">
    <source>
        <dbReference type="ARBA" id="ARBA00008928"/>
    </source>
</evidence>
<evidence type="ECO:0000256" key="7">
    <source>
        <dbReference type="ARBA" id="ARBA00012311"/>
    </source>
</evidence>
<keyword evidence="18 32" id="KW-1133">Transmembrane helix</keyword>
<keyword evidence="17" id="KW-0106">Calcium</keyword>
<dbReference type="PROSITE" id="PS50026">
    <property type="entry name" value="EGF_3"/>
    <property type="match status" value="1"/>
</dbReference>
<evidence type="ECO:0000256" key="20">
    <source>
        <dbReference type="ARBA" id="ARBA00023004"/>
    </source>
</evidence>
<evidence type="ECO:0000313" key="36">
    <source>
        <dbReference type="Proteomes" id="UP001369086"/>
    </source>
</evidence>
<keyword evidence="9" id="KW-0893">Thyroid hormones biosynthesis</keyword>
<evidence type="ECO:0000256" key="10">
    <source>
        <dbReference type="ARBA" id="ARBA00022536"/>
    </source>
</evidence>
<comment type="caution">
    <text evidence="35">The sequence shown here is derived from an EMBL/GenBank/DDBJ whole genome shotgun (WGS) entry which is preliminary data.</text>
</comment>
<dbReference type="SMART" id="SM00032">
    <property type="entry name" value="CCP"/>
    <property type="match status" value="1"/>
</dbReference>
<comment type="catalytic activity">
    <reaction evidence="25">
        <text>[thyroglobulin]-L-tyrosine + iodide + H2O2 + H(+) = [thyroglobulin]-3-iodo-L-tyrosine + 2 H2O</text>
        <dbReference type="Rhea" id="RHEA:48956"/>
        <dbReference type="Rhea" id="RHEA-COMP:12274"/>
        <dbReference type="Rhea" id="RHEA-COMP:12275"/>
        <dbReference type="ChEBI" id="CHEBI:15377"/>
        <dbReference type="ChEBI" id="CHEBI:15378"/>
        <dbReference type="ChEBI" id="CHEBI:16240"/>
        <dbReference type="ChEBI" id="CHEBI:16382"/>
        <dbReference type="ChEBI" id="CHEBI:46858"/>
        <dbReference type="ChEBI" id="CHEBI:90870"/>
        <dbReference type="EC" id="1.11.1.8"/>
    </reaction>
</comment>
<evidence type="ECO:0000256" key="21">
    <source>
        <dbReference type="ARBA" id="ARBA00023136"/>
    </source>
</evidence>
<evidence type="ECO:0000256" key="6">
    <source>
        <dbReference type="ARBA" id="ARBA00011561"/>
    </source>
</evidence>
<keyword evidence="23" id="KW-0325">Glycoprotein</keyword>
<sequence length="815" mass="91047">MKRNRIMDTLSSPIQMLSFLKRAEPESQEISRAAEIWETTLQIVKERIHQKHKRSINATDLLSTDELKMIADMSGCLSHLQPPICPKHCLASKYRTITGACNNRNNHRWGASNSALARWLPAQYEDGYSQPKSWNPGHLYNGVELPPVREISNKIFRASDNTTSDDNAYTRTIVEWGQYIDHDISFTPQSTSKATFKGGLDCRHTCENLNPCFPIKIPPNDTFSTKKDCLPFYRSSPACGTGEQAVLFETLTVSNQRQQINALTSFIDGSTVYGSTPALENELRNLTSEEGLLNVNTRFSDNGREFLPFVAQVPSPCAQDLGDPDGVRIECFLAGDSRSNEVISLSALHTLWVREHNRIARTLKKLNTHWSAETAYQEARKIVGALHQIITMRDYVPKIIGIGAFHHYIGPYGGYDPSINPTVSNVFSTAAFRFGHATIPPVLQRLHHKFQEHKNLSSLSLHEAFFSPWRLIKEGGLDPVIRGLLSKPATLLTPDHIMSKELTEKLFVLSNPGALDLASLNLQRGRDHGLPGYNDWREFCGLHRLETQASLSTVITDLNLVQKIIDAYSHPNNIDVWLGGLVEDTVPGARTGPLFACLIGKQMKNLRDGDRFWWESDNVFTESQRNELAKHSLSHVICDNSGVTEVQTDVFNLGQYPQDFVSCNHVQGLNLEAWQENPNRVGTCNSPPRIKNGNFVLCTMSAQIVVVYSCYFGYKLKGSEEMTCTDSGWSSDPPTCKDINECEDLLKPVCHRSAKCKNTNGSYRCLCSDPYVLAEDGRTCIDSGKLPKGSVASVVLAFVALGCFAALFLFAVRQW</sequence>
<evidence type="ECO:0000256" key="4">
    <source>
        <dbReference type="ARBA" id="ARBA00005197"/>
    </source>
</evidence>
<dbReference type="CDD" id="cd00033">
    <property type="entry name" value="CCP"/>
    <property type="match status" value="1"/>
</dbReference>
<keyword evidence="14 32" id="KW-0812">Transmembrane</keyword>
<evidence type="ECO:0000313" key="35">
    <source>
        <dbReference type="EMBL" id="KAK6488965.1"/>
    </source>
</evidence>
<keyword evidence="15" id="KW-0479">Metal-binding</keyword>
<dbReference type="PROSITE" id="PS01186">
    <property type="entry name" value="EGF_2"/>
    <property type="match status" value="1"/>
</dbReference>
<evidence type="ECO:0000256" key="9">
    <source>
        <dbReference type="ARBA" id="ARBA00022534"/>
    </source>
</evidence>
<dbReference type="Pfam" id="PF03098">
    <property type="entry name" value="An_peroxidase"/>
    <property type="match status" value="1"/>
</dbReference>
<dbReference type="SUPFAM" id="SSF57196">
    <property type="entry name" value="EGF/Laminin"/>
    <property type="match status" value="1"/>
</dbReference>
<evidence type="ECO:0000256" key="24">
    <source>
        <dbReference type="ARBA" id="ARBA00023324"/>
    </source>
</evidence>
<evidence type="ECO:0000256" key="32">
    <source>
        <dbReference type="SAM" id="Phobius"/>
    </source>
</evidence>
<dbReference type="PROSITE" id="PS50292">
    <property type="entry name" value="PEROXIDASE_3"/>
    <property type="match status" value="1"/>
</dbReference>
<dbReference type="PROSITE" id="PS01187">
    <property type="entry name" value="EGF_CA"/>
    <property type="match status" value="1"/>
</dbReference>
<dbReference type="InterPro" id="IPR037120">
    <property type="entry name" value="Haem_peroxidase_sf_animal"/>
</dbReference>
<evidence type="ECO:0000256" key="1">
    <source>
        <dbReference type="ARBA" id="ARBA00001970"/>
    </source>
</evidence>
<evidence type="ECO:0000256" key="26">
    <source>
        <dbReference type="ARBA" id="ARBA00048250"/>
    </source>
</evidence>
<evidence type="ECO:0000256" key="19">
    <source>
        <dbReference type="ARBA" id="ARBA00023002"/>
    </source>
</evidence>
<comment type="catalytic activity">
    <reaction evidence="27">
        <text>2 [thyroglobulin]-3,5-diiodo-L-tyrosine + H2O2 = [thyroglobulin]-L-thyroxine + [thyroglobulin]-dehydroalanine + 2 H2O</text>
        <dbReference type="Rhea" id="RHEA:48964"/>
        <dbReference type="Rhea" id="RHEA-COMP:12276"/>
        <dbReference type="Rhea" id="RHEA-COMP:12277"/>
        <dbReference type="Rhea" id="RHEA-COMP:12278"/>
        <dbReference type="ChEBI" id="CHEBI:15377"/>
        <dbReference type="ChEBI" id="CHEBI:16240"/>
        <dbReference type="ChEBI" id="CHEBI:90871"/>
        <dbReference type="ChEBI" id="CHEBI:90872"/>
        <dbReference type="ChEBI" id="CHEBI:90873"/>
        <dbReference type="EC" id="1.11.1.8"/>
    </reaction>
</comment>
<keyword evidence="11 35" id="KW-0575">Peroxidase</keyword>
<dbReference type="Gene3D" id="2.10.25.10">
    <property type="entry name" value="Laminin"/>
    <property type="match status" value="1"/>
</dbReference>
<keyword evidence="16" id="KW-0732">Signal</keyword>
<comment type="catalytic activity">
    <reaction evidence="28">
        <text>2 iodide + H2O2 + 2 H(+) = diiodine + 2 H2O</text>
        <dbReference type="Rhea" id="RHEA:23336"/>
        <dbReference type="ChEBI" id="CHEBI:15377"/>
        <dbReference type="ChEBI" id="CHEBI:15378"/>
        <dbReference type="ChEBI" id="CHEBI:16240"/>
        <dbReference type="ChEBI" id="CHEBI:16382"/>
        <dbReference type="ChEBI" id="CHEBI:17606"/>
        <dbReference type="EC" id="1.11.1.8"/>
    </reaction>
</comment>
<evidence type="ECO:0000256" key="18">
    <source>
        <dbReference type="ARBA" id="ARBA00022989"/>
    </source>
</evidence>
<keyword evidence="24" id="KW-0376">Hydrogen peroxide</keyword>
<evidence type="ECO:0000256" key="15">
    <source>
        <dbReference type="ARBA" id="ARBA00022723"/>
    </source>
</evidence>
<dbReference type="InterPro" id="IPR035976">
    <property type="entry name" value="Sushi/SCR/CCP_sf"/>
</dbReference>
<evidence type="ECO:0000256" key="31">
    <source>
        <dbReference type="PROSITE-ProRule" id="PRU00302"/>
    </source>
</evidence>
<reference evidence="35 36" key="1">
    <citation type="submission" date="2021-05" db="EMBL/GenBank/DDBJ databases">
        <authorList>
            <person name="Zahm M."/>
            <person name="Klopp C."/>
            <person name="Cabau C."/>
            <person name="Kuhl H."/>
            <person name="Suciu R."/>
            <person name="Ciorpac M."/>
            <person name="Holostenco D."/>
            <person name="Gessner J."/>
            <person name="Wuertz S."/>
            <person name="Hohne C."/>
            <person name="Stock M."/>
            <person name="Gislard M."/>
            <person name="Lluch J."/>
            <person name="Milhes M."/>
            <person name="Lampietro C."/>
            <person name="Lopez Roques C."/>
            <person name="Donnadieu C."/>
            <person name="Du K."/>
            <person name="Schartl M."/>
            <person name="Guiguen Y."/>
        </authorList>
    </citation>
    <scope>NUCLEOTIDE SEQUENCE [LARGE SCALE GENOMIC DNA]</scope>
    <source>
        <strain evidence="35">Hh-F2</strain>
        <tissue evidence="35">Blood</tissue>
    </source>
</reference>
<evidence type="ECO:0000259" key="34">
    <source>
        <dbReference type="PROSITE" id="PS50923"/>
    </source>
</evidence>
<dbReference type="InterPro" id="IPR000436">
    <property type="entry name" value="Sushi_SCR_CCP_dom"/>
</dbReference>
<organism evidence="35 36">
    <name type="scientific">Huso huso</name>
    <name type="common">Beluga</name>
    <name type="synonym">Acipenser huso</name>
    <dbReference type="NCBI Taxonomy" id="61971"/>
    <lineage>
        <taxon>Eukaryota</taxon>
        <taxon>Metazoa</taxon>
        <taxon>Chordata</taxon>
        <taxon>Craniata</taxon>
        <taxon>Vertebrata</taxon>
        <taxon>Euteleostomi</taxon>
        <taxon>Actinopterygii</taxon>
        <taxon>Chondrostei</taxon>
        <taxon>Acipenseriformes</taxon>
        <taxon>Acipenseridae</taxon>
        <taxon>Huso</taxon>
    </lineage>
</organism>
<evidence type="ECO:0000256" key="27">
    <source>
        <dbReference type="ARBA" id="ARBA00048299"/>
    </source>
</evidence>
<name>A0ABR0ZX71_HUSHU</name>
<comment type="subcellular location">
    <subcellularLocation>
        <location evidence="3">Membrane</location>
        <topology evidence="3">Single-pass type I membrane protein</topology>
    </subcellularLocation>
</comment>
<dbReference type="PROSITE" id="PS00010">
    <property type="entry name" value="ASX_HYDROXYL"/>
    <property type="match status" value="1"/>
</dbReference>
<evidence type="ECO:0000256" key="22">
    <source>
        <dbReference type="ARBA" id="ARBA00023157"/>
    </source>
</evidence>
<dbReference type="SUPFAM" id="SSF57535">
    <property type="entry name" value="Complement control module/SCR domain"/>
    <property type="match status" value="1"/>
</dbReference>
<dbReference type="SMART" id="SM00179">
    <property type="entry name" value="EGF_CA"/>
    <property type="match status" value="1"/>
</dbReference>
<evidence type="ECO:0000256" key="12">
    <source>
        <dbReference type="ARBA" id="ARBA00022617"/>
    </source>
</evidence>
<evidence type="ECO:0000256" key="14">
    <source>
        <dbReference type="ARBA" id="ARBA00022692"/>
    </source>
</evidence>
<evidence type="ECO:0000256" key="13">
    <source>
        <dbReference type="ARBA" id="ARBA00022659"/>
    </source>
</evidence>
<feature type="domain" description="Sushi" evidence="34">
    <location>
        <begin position="682"/>
        <end position="738"/>
    </location>
</feature>
<dbReference type="InterPro" id="IPR029589">
    <property type="entry name" value="TPO"/>
</dbReference>
<evidence type="ECO:0000256" key="17">
    <source>
        <dbReference type="ARBA" id="ARBA00022837"/>
    </source>
</evidence>
<proteinExistence type="inferred from homology"/>
<dbReference type="SUPFAM" id="SSF48113">
    <property type="entry name" value="Heme-dependent peroxidases"/>
    <property type="match status" value="1"/>
</dbReference>
<dbReference type="SMART" id="SM00181">
    <property type="entry name" value="EGF"/>
    <property type="match status" value="1"/>
</dbReference>
<keyword evidence="21 32" id="KW-0472">Membrane</keyword>
<feature type="transmembrane region" description="Helical" evidence="32">
    <location>
        <begin position="791"/>
        <end position="812"/>
    </location>
</feature>
<accession>A0ABR0ZX71</accession>
<dbReference type="EC" id="1.11.1.8" evidence="7"/>
<dbReference type="CDD" id="cd00054">
    <property type="entry name" value="EGF_CA"/>
    <property type="match status" value="1"/>
</dbReference>
<evidence type="ECO:0000256" key="16">
    <source>
        <dbReference type="ARBA" id="ARBA00022729"/>
    </source>
</evidence>
<evidence type="ECO:0000256" key="23">
    <source>
        <dbReference type="ARBA" id="ARBA00023180"/>
    </source>
</evidence>
<dbReference type="InterPro" id="IPR010255">
    <property type="entry name" value="Haem_peroxidase_sf"/>
</dbReference>
<evidence type="ECO:0000256" key="11">
    <source>
        <dbReference type="ARBA" id="ARBA00022559"/>
    </source>
</evidence>
<dbReference type="EMBL" id="JAHFZB010000006">
    <property type="protein sequence ID" value="KAK6488965.1"/>
    <property type="molecule type" value="Genomic_DNA"/>
</dbReference>
<comment type="cofactor">
    <cofactor evidence="1">
        <name>heme b</name>
        <dbReference type="ChEBI" id="CHEBI:60344"/>
    </cofactor>
</comment>
<evidence type="ECO:0000256" key="8">
    <source>
        <dbReference type="ARBA" id="ARBA00021693"/>
    </source>
</evidence>
<dbReference type="Pfam" id="PF07645">
    <property type="entry name" value="EGF_CA"/>
    <property type="match status" value="1"/>
</dbReference>
<dbReference type="InterPro" id="IPR000152">
    <property type="entry name" value="EGF-type_Asp/Asn_hydroxyl_site"/>
</dbReference>
<keyword evidence="36" id="KW-1185">Reference proteome</keyword>